<feature type="signal peptide" evidence="1">
    <location>
        <begin position="1"/>
        <end position="22"/>
    </location>
</feature>
<protein>
    <submittedName>
        <fullName evidence="2">Uncharacterized protein</fullName>
    </submittedName>
</protein>
<dbReference type="RefSeq" id="WP_013773856.1">
    <property type="nucleotide sequence ID" value="NC_015516.1"/>
</dbReference>
<dbReference type="HOGENOM" id="CLU_161211_1_0_9"/>
<gene>
    <name evidence="2" type="ordered locus">MPTP_0959</name>
</gene>
<evidence type="ECO:0000313" key="3">
    <source>
        <dbReference type="Proteomes" id="UP000008456"/>
    </source>
</evidence>
<reference evidence="2 3" key="1">
    <citation type="journal article" date="2011" name="J. Bacteriol.">
        <title>Complete genome sequence of Melissococcus plutonius ATCC 35311.</title>
        <authorList>
            <person name="Okumura K."/>
            <person name="Arai R."/>
            <person name="Okura M."/>
            <person name="Kirikae T."/>
            <person name="Takamatsu D."/>
            <person name="Osaki M."/>
            <person name="Miyoshi-Akiyama T."/>
        </authorList>
    </citation>
    <scope>NUCLEOTIDE SEQUENCE [LARGE SCALE GENOMIC DNA]</scope>
    <source>
        <strain evidence="3">ATCC 35311 / CIP 104052 / LMG 20360 / NCIMB 702443</strain>
    </source>
</reference>
<dbReference type="AlphaFoldDB" id="F3YA90"/>
<dbReference type="KEGG" id="mps:MPTP_0959"/>
<name>F3YA90_MELPT</name>
<proteinExistence type="predicted"/>
<reference key="2">
    <citation type="submission" date="2011-04" db="EMBL/GenBank/DDBJ databases">
        <title>Whole genome sequence of Melissococcus plutonius ATCC 35311.</title>
        <authorList>
            <person name="Okumura K."/>
            <person name="Arai R."/>
            <person name="Osaki M."/>
            <person name="Okura M."/>
            <person name="Kirikae T."/>
            <person name="Takamatsu D."/>
            <person name="Akiyama T."/>
        </authorList>
    </citation>
    <scope>NUCLEOTIDE SEQUENCE</scope>
    <source>
        <strain>ATCC 35311</strain>
    </source>
</reference>
<dbReference type="EMBL" id="AP012200">
    <property type="protein sequence ID" value="BAK21418.1"/>
    <property type="molecule type" value="Genomic_DNA"/>
</dbReference>
<evidence type="ECO:0000256" key="1">
    <source>
        <dbReference type="SAM" id="SignalP"/>
    </source>
</evidence>
<dbReference type="OrthoDB" id="2157546at2"/>
<organism evidence="2 3">
    <name type="scientific">Melissococcus plutonius (strain ATCC 35311 / DSM 29964 / CIP 104052 / LMG 20360 / NCIMB 702443)</name>
    <dbReference type="NCBI Taxonomy" id="940190"/>
    <lineage>
        <taxon>Bacteria</taxon>
        <taxon>Bacillati</taxon>
        <taxon>Bacillota</taxon>
        <taxon>Bacilli</taxon>
        <taxon>Lactobacillales</taxon>
        <taxon>Enterococcaceae</taxon>
        <taxon>Melissococcus</taxon>
    </lineage>
</organism>
<keyword evidence="3" id="KW-1185">Reference proteome</keyword>
<feature type="chain" id="PRO_5039176838" evidence="1">
    <location>
        <begin position="23"/>
        <end position="113"/>
    </location>
</feature>
<accession>F3YA90</accession>
<sequence>MKLTTKVILGICTIAVTGVAAATIATGKMSKELSHMSNRSKVKKFVGDMFGKNEQMFSIIDSLTDDEISVLAKILAKVENKKEKSSNYGKKMKEDTDNMMNRFFKFIEEMMPN</sequence>
<evidence type="ECO:0000313" key="2">
    <source>
        <dbReference type="EMBL" id="BAK21418.1"/>
    </source>
</evidence>
<dbReference type="Proteomes" id="UP000008456">
    <property type="component" value="Chromosome"/>
</dbReference>
<keyword evidence="1" id="KW-0732">Signal</keyword>